<dbReference type="AlphaFoldDB" id="A0AA38HZT6"/>
<accession>A0AA38HZT6</accession>
<sequence>MIQLNRSTLPADIGCNGIVRVFRIPSTSVILWNRFDLKFLPWSEFNSNRTPIVLIQLSINIFVKCVRNVSFAARIYADRYPERRAPADTNFKRLENQMRANWPPIKLSKQRVTTGEEHELEVIQIL</sequence>
<comment type="caution">
    <text evidence="1">The sequence shown here is derived from an EMBL/GenBank/DDBJ whole genome shotgun (WGS) entry which is preliminary data.</text>
</comment>
<evidence type="ECO:0008006" key="3">
    <source>
        <dbReference type="Google" id="ProtNLM"/>
    </source>
</evidence>
<name>A0AA38HZT6_9CUCU</name>
<evidence type="ECO:0000313" key="1">
    <source>
        <dbReference type="EMBL" id="KAJ3646440.1"/>
    </source>
</evidence>
<proteinExistence type="predicted"/>
<keyword evidence="2" id="KW-1185">Reference proteome</keyword>
<dbReference type="Proteomes" id="UP001168821">
    <property type="component" value="Unassembled WGS sequence"/>
</dbReference>
<protein>
    <recommendedName>
        <fullName evidence="3">DUF4817 domain-containing protein</fullName>
    </recommendedName>
</protein>
<gene>
    <name evidence="1" type="ORF">Zmor_024028</name>
</gene>
<evidence type="ECO:0000313" key="2">
    <source>
        <dbReference type="Proteomes" id="UP001168821"/>
    </source>
</evidence>
<dbReference type="EMBL" id="JALNTZ010000007">
    <property type="protein sequence ID" value="KAJ3646440.1"/>
    <property type="molecule type" value="Genomic_DNA"/>
</dbReference>
<reference evidence="1" key="1">
    <citation type="journal article" date="2023" name="G3 (Bethesda)">
        <title>Whole genome assemblies of Zophobas morio and Tenebrio molitor.</title>
        <authorList>
            <person name="Kaur S."/>
            <person name="Stinson S.A."/>
            <person name="diCenzo G.C."/>
        </authorList>
    </citation>
    <scope>NUCLEOTIDE SEQUENCE</scope>
    <source>
        <strain evidence="1">QUZm001</strain>
    </source>
</reference>
<organism evidence="1 2">
    <name type="scientific">Zophobas morio</name>
    <dbReference type="NCBI Taxonomy" id="2755281"/>
    <lineage>
        <taxon>Eukaryota</taxon>
        <taxon>Metazoa</taxon>
        <taxon>Ecdysozoa</taxon>
        <taxon>Arthropoda</taxon>
        <taxon>Hexapoda</taxon>
        <taxon>Insecta</taxon>
        <taxon>Pterygota</taxon>
        <taxon>Neoptera</taxon>
        <taxon>Endopterygota</taxon>
        <taxon>Coleoptera</taxon>
        <taxon>Polyphaga</taxon>
        <taxon>Cucujiformia</taxon>
        <taxon>Tenebrionidae</taxon>
        <taxon>Zophobas</taxon>
    </lineage>
</organism>